<protein>
    <submittedName>
        <fullName evidence="3">DUF4429 domain-containing protein</fullName>
    </submittedName>
</protein>
<feature type="domain" description="DUF4429" evidence="2">
    <location>
        <begin position="22"/>
        <end position="109"/>
    </location>
</feature>
<dbReference type="Pfam" id="PF14472">
    <property type="entry name" value="DUF4429"/>
    <property type="match status" value="2"/>
</dbReference>
<accession>A0ABU8TBK1</accession>
<keyword evidence="1" id="KW-0472">Membrane</keyword>
<evidence type="ECO:0000313" key="4">
    <source>
        <dbReference type="Proteomes" id="UP001364211"/>
    </source>
</evidence>
<feature type="domain" description="DUF4429" evidence="2">
    <location>
        <begin position="150"/>
        <end position="235"/>
    </location>
</feature>
<dbReference type="RefSeq" id="WP_340292782.1">
    <property type="nucleotide sequence ID" value="NZ_JBBJUP010000016.1"/>
</dbReference>
<sequence>MDLTAPGDPGFRLAGRNAAWTIEHDRVVVEYADSPGLPGLLRRIGARTVPVAALSGVHLATGEGSPVLRLELRPGADPYLDVAAGQLRPEQHPYRLELDRDQSDLAAHHARTLALHAELNPDAHLPCPAYLTGAADPPARLRGYDGEAWLDEDAVRFRWNAAASEAKLRAGDGVHPYAGIHRVEWIRPGLVSGHLRVVAADGSPAAPAPPDDPAALLFGLGMGGLTASLLFAAALAVRARTATAGGLDPPRAPGAHPAADPDRVAAAVRALHGLVADGVLDPADFARRRDELLDRL</sequence>
<dbReference type="EMBL" id="JBBJUP010000016">
    <property type="protein sequence ID" value="MEJ8280998.1"/>
    <property type="molecule type" value="Genomic_DNA"/>
</dbReference>
<organism evidence="3 4">
    <name type="scientific">Pseudonocardia spirodelae</name>
    <dbReference type="NCBI Taxonomy" id="3133431"/>
    <lineage>
        <taxon>Bacteria</taxon>
        <taxon>Bacillati</taxon>
        <taxon>Actinomycetota</taxon>
        <taxon>Actinomycetes</taxon>
        <taxon>Pseudonocardiales</taxon>
        <taxon>Pseudonocardiaceae</taxon>
        <taxon>Pseudonocardia</taxon>
    </lineage>
</organism>
<evidence type="ECO:0000256" key="1">
    <source>
        <dbReference type="SAM" id="Phobius"/>
    </source>
</evidence>
<reference evidence="3 4" key="1">
    <citation type="submission" date="2024-03" db="EMBL/GenBank/DDBJ databases">
        <title>Draft genome sequence of Pseudonocardia sp. DW16-2.</title>
        <authorList>
            <person name="Duangmal K."/>
        </authorList>
    </citation>
    <scope>NUCLEOTIDE SEQUENCE [LARGE SCALE GENOMIC DNA]</scope>
    <source>
        <strain evidence="3 4">DW16-2</strain>
    </source>
</reference>
<evidence type="ECO:0000259" key="2">
    <source>
        <dbReference type="Pfam" id="PF14472"/>
    </source>
</evidence>
<keyword evidence="4" id="KW-1185">Reference proteome</keyword>
<evidence type="ECO:0000313" key="3">
    <source>
        <dbReference type="EMBL" id="MEJ8280998.1"/>
    </source>
</evidence>
<dbReference type="InterPro" id="IPR027860">
    <property type="entry name" value="DUF4429"/>
</dbReference>
<comment type="caution">
    <text evidence="3">The sequence shown here is derived from an EMBL/GenBank/DDBJ whole genome shotgun (WGS) entry which is preliminary data.</text>
</comment>
<gene>
    <name evidence="3" type="ORF">WJX68_18800</name>
</gene>
<keyword evidence="1" id="KW-1133">Transmembrane helix</keyword>
<feature type="transmembrane region" description="Helical" evidence="1">
    <location>
        <begin position="214"/>
        <end position="237"/>
    </location>
</feature>
<proteinExistence type="predicted"/>
<dbReference type="Proteomes" id="UP001364211">
    <property type="component" value="Unassembled WGS sequence"/>
</dbReference>
<keyword evidence="1" id="KW-0812">Transmembrane</keyword>
<name>A0ABU8TBK1_9PSEU</name>